<dbReference type="Proteomes" id="UP001174748">
    <property type="component" value="Unassembled WGS sequence"/>
</dbReference>
<evidence type="ECO:0000313" key="9">
    <source>
        <dbReference type="Proteomes" id="UP001173597"/>
    </source>
</evidence>
<accession>A0AAW6X940</accession>
<feature type="chain" id="PRO_5043577499" evidence="5">
    <location>
        <begin position="27"/>
        <end position="181"/>
    </location>
</feature>
<keyword evidence="4" id="KW-0281">Fimbrium</keyword>
<name>A0AAW6X940_9GAMM</name>
<dbReference type="RefSeq" id="WP_038874461.1">
    <property type="nucleotide sequence ID" value="NZ_CAYETX010000070.1"/>
</dbReference>
<evidence type="ECO:0000256" key="1">
    <source>
        <dbReference type="ARBA" id="ARBA00004561"/>
    </source>
</evidence>
<evidence type="ECO:0000256" key="4">
    <source>
        <dbReference type="ARBA" id="ARBA00023263"/>
    </source>
</evidence>
<feature type="signal peptide" evidence="5">
    <location>
        <begin position="1"/>
        <end position="26"/>
    </location>
</feature>
<evidence type="ECO:0000256" key="2">
    <source>
        <dbReference type="ARBA" id="ARBA00006671"/>
    </source>
</evidence>
<dbReference type="InterPro" id="IPR008966">
    <property type="entry name" value="Adhesion_dom_sf"/>
</dbReference>
<dbReference type="Pfam" id="PF00419">
    <property type="entry name" value="Fimbrial"/>
    <property type="match status" value="1"/>
</dbReference>
<comment type="caution">
    <text evidence="7">The sequence shown here is derived from an EMBL/GenBank/DDBJ whole genome shotgun (WGS) entry which is preliminary data.</text>
</comment>
<reference evidence="7" key="1">
    <citation type="submission" date="2023-01" db="EMBL/GenBank/DDBJ databases">
        <title>Genomic dissection of endemic carbapenem resistance: metallo-beta-lactamase gene dissemination through clonal, plasmid and integron transfer pathways.</title>
        <authorList>
            <person name="Macesic N."/>
        </authorList>
    </citation>
    <scope>NUCLEOTIDE SEQUENCE</scope>
    <source>
        <strain evidence="8">CPO382</strain>
        <strain evidence="7">CPO573</strain>
    </source>
</reference>
<dbReference type="AlphaFoldDB" id="A0AAW6X940"/>
<gene>
    <name evidence="7" type="ORF">P9854_19455</name>
    <name evidence="8" type="ORF">P9921_14105</name>
</gene>
<dbReference type="EMBL" id="JARTOI010000023">
    <property type="protein sequence ID" value="MDK5171599.1"/>
    <property type="molecule type" value="Genomic_DNA"/>
</dbReference>
<proteinExistence type="inferred from homology"/>
<dbReference type="InterPro" id="IPR050263">
    <property type="entry name" value="Bact_Fimbrial_Adh_Pro"/>
</dbReference>
<feature type="domain" description="Fimbrial-type adhesion" evidence="6">
    <location>
        <begin position="31"/>
        <end position="180"/>
    </location>
</feature>
<dbReference type="SUPFAM" id="SSF49401">
    <property type="entry name" value="Bacterial adhesins"/>
    <property type="match status" value="1"/>
</dbReference>
<dbReference type="InterPro" id="IPR036937">
    <property type="entry name" value="Adhesion_dom_fimbrial_sf"/>
</dbReference>
<keyword evidence="10" id="KW-1185">Reference proteome</keyword>
<dbReference type="Gene3D" id="2.60.40.1090">
    <property type="entry name" value="Fimbrial-type adhesion domain"/>
    <property type="match status" value="1"/>
</dbReference>
<evidence type="ECO:0000313" key="10">
    <source>
        <dbReference type="Proteomes" id="UP001174748"/>
    </source>
</evidence>
<comment type="subcellular location">
    <subcellularLocation>
        <location evidence="1">Fimbrium</location>
    </subcellularLocation>
</comment>
<dbReference type="PANTHER" id="PTHR33420:SF3">
    <property type="entry name" value="FIMBRIAL SUBUNIT ELFA"/>
    <property type="match status" value="1"/>
</dbReference>
<dbReference type="GO" id="GO:0043709">
    <property type="term" value="P:cell adhesion involved in single-species biofilm formation"/>
    <property type="evidence" value="ECO:0007669"/>
    <property type="project" value="TreeGrafter"/>
</dbReference>
<dbReference type="InterPro" id="IPR000259">
    <property type="entry name" value="Adhesion_dom_fimbrial"/>
</dbReference>
<dbReference type="Proteomes" id="UP001173597">
    <property type="component" value="Unassembled WGS sequence"/>
</dbReference>
<evidence type="ECO:0000313" key="7">
    <source>
        <dbReference type="EMBL" id="MDK4767960.1"/>
    </source>
</evidence>
<dbReference type="PANTHER" id="PTHR33420">
    <property type="entry name" value="FIMBRIAL SUBUNIT ELFA-RELATED"/>
    <property type="match status" value="1"/>
</dbReference>
<sequence>MITKVKRTIPLLALLSAAMLTPLVYAADGNINITGRVSESACNIATSSKDMTIEMGEVNRSMFSSIGDGSLEKIFDLEIECGASSLVGVRLEGKASDANPEVFALDEVSGAKGIGLKLITRINGDERVAKPNGRPTFHYQIPWTQQHNKQWARFYAQYVSVSDNISGGSGNTMLQVSLDYL</sequence>
<organism evidence="7 9">
    <name type="scientific">Serratia nevei</name>
    <dbReference type="NCBI Taxonomy" id="2703794"/>
    <lineage>
        <taxon>Bacteria</taxon>
        <taxon>Pseudomonadati</taxon>
        <taxon>Pseudomonadota</taxon>
        <taxon>Gammaproteobacteria</taxon>
        <taxon>Enterobacterales</taxon>
        <taxon>Yersiniaceae</taxon>
        <taxon>Serratia</taxon>
    </lineage>
</organism>
<evidence type="ECO:0000256" key="3">
    <source>
        <dbReference type="ARBA" id="ARBA00022729"/>
    </source>
</evidence>
<evidence type="ECO:0000259" key="6">
    <source>
        <dbReference type="Pfam" id="PF00419"/>
    </source>
</evidence>
<keyword evidence="3 5" id="KW-0732">Signal</keyword>
<protein>
    <submittedName>
        <fullName evidence="7">Fimbrial protein</fullName>
    </submittedName>
</protein>
<evidence type="ECO:0000313" key="8">
    <source>
        <dbReference type="EMBL" id="MDK5171599.1"/>
    </source>
</evidence>
<comment type="similarity">
    <text evidence="2">Belongs to the fimbrial protein family.</text>
</comment>
<dbReference type="EMBL" id="JARTLO010000027">
    <property type="protein sequence ID" value="MDK4767960.1"/>
    <property type="molecule type" value="Genomic_DNA"/>
</dbReference>
<evidence type="ECO:0000256" key="5">
    <source>
        <dbReference type="SAM" id="SignalP"/>
    </source>
</evidence>
<dbReference type="GO" id="GO:0009289">
    <property type="term" value="C:pilus"/>
    <property type="evidence" value="ECO:0007669"/>
    <property type="project" value="UniProtKB-SubCell"/>
</dbReference>